<sequence length="290" mass="30751">MTQERLTVFRHFEPARISTLLCDADGNLFPSEEPAFEASVEVTNRFLARFGVAARYTADELRKATTGKNFRSTATDLAVQAGVPVDEELARGRPHARIASGEDVATGRALSAFELEQWVQQERDHVTAHLSVTLNPDDRVRGPLNFLACRYDLAAVSSSAAVRLNACFTATGLDSLIPAAVRFSAEDSLPVPTSKPDPAVYLLSGEVLGVAPARGLAIEDSVPGVLSAVAAGFVTVGNLMFVAPDERAARSRELVEAGASAITDSWSALADFLPYVGSSGLLPAHQEAVG</sequence>
<dbReference type="EMBL" id="MAEM01000354">
    <property type="protein sequence ID" value="OBS00604.1"/>
    <property type="molecule type" value="Genomic_DNA"/>
</dbReference>
<proteinExistence type="predicted"/>
<reference evidence="2 4" key="1">
    <citation type="submission" date="2016-01" db="EMBL/GenBank/DDBJ databases">
        <title>The new phylogeny of the genus Mycobacterium.</title>
        <authorList>
            <person name="Tarcisio F."/>
            <person name="Conor M."/>
            <person name="Antonella G."/>
            <person name="Elisabetta G."/>
            <person name="Giulia F.S."/>
            <person name="Sara T."/>
            <person name="Anna F."/>
            <person name="Clotilde B."/>
            <person name="Roberto B."/>
            <person name="Veronica D.S."/>
            <person name="Fabio R."/>
            <person name="Monica P."/>
            <person name="Olivier J."/>
            <person name="Enrico T."/>
            <person name="Nicola S."/>
        </authorList>
    </citation>
    <scope>NUCLEOTIDE SEQUENCE [LARGE SCALE GENOMIC DNA]</scope>
    <source>
        <strain evidence="2 4">DSM 44160</strain>
    </source>
</reference>
<dbReference type="Proteomes" id="UP000093757">
    <property type="component" value="Unassembled WGS sequence"/>
</dbReference>
<dbReference type="PANTHER" id="PTHR43434">
    <property type="entry name" value="PHOSPHOGLYCOLATE PHOSPHATASE"/>
    <property type="match status" value="1"/>
</dbReference>
<dbReference type="InterPro" id="IPR036412">
    <property type="entry name" value="HAD-like_sf"/>
</dbReference>
<evidence type="ECO:0000313" key="2">
    <source>
        <dbReference type="EMBL" id="ORV88156.1"/>
    </source>
</evidence>
<accession>A0A1A6BEE6</accession>
<protein>
    <submittedName>
        <fullName evidence="1">Haloacid dehalogenase</fullName>
    </submittedName>
</protein>
<gene>
    <name evidence="1" type="ORF">A9W98_24225</name>
    <name evidence="2" type="ORF">AWC08_22635</name>
</gene>
<dbReference type="NCBIfam" id="TIGR01509">
    <property type="entry name" value="HAD-SF-IA-v3"/>
    <property type="match status" value="1"/>
</dbReference>
<evidence type="ECO:0000313" key="3">
    <source>
        <dbReference type="Proteomes" id="UP000093757"/>
    </source>
</evidence>
<dbReference type="SUPFAM" id="SSF56784">
    <property type="entry name" value="HAD-like"/>
    <property type="match status" value="1"/>
</dbReference>
<dbReference type="OrthoDB" id="4102947at2"/>
<keyword evidence="4" id="KW-1185">Reference proteome</keyword>
<dbReference type="RefSeq" id="WP_065135079.1">
    <property type="nucleotide sequence ID" value="NZ_JACKSU010000060.1"/>
</dbReference>
<dbReference type="SFLD" id="SFLDG01129">
    <property type="entry name" value="C1.5:_HAD__Beta-PGM__Phosphata"/>
    <property type="match status" value="1"/>
</dbReference>
<dbReference type="GO" id="GO:0006281">
    <property type="term" value="P:DNA repair"/>
    <property type="evidence" value="ECO:0007669"/>
    <property type="project" value="TreeGrafter"/>
</dbReference>
<dbReference type="AlphaFoldDB" id="A0A1A6BEE6"/>
<dbReference type="InterPro" id="IPR050155">
    <property type="entry name" value="HAD-like_hydrolase_sf"/>
</dbReference>
<dbReference type="PANTHER" id="PTHR43434:SF1">
    <property type="entry name" value="PHOSPHOGLYCOLATE PHOSPHATASE"/>
    <property type="match status" value="1"/>
</dbReference>
<evidence type="ECO:0000313" key="1">
    <source>
        <dbReference type="EMBL" id="OBS00604.1"/>
    </source>
</evidence>
<name>A0A1A6BEE6_MYCGO</name>
<dbReference type="InterPro" id="IPR006439">
    <property type="entry name" value="HAD-SF_hydro_IA"/>
</dbReference>
<dbReference type="EMBL" id="LQOY01000072">
    <property type="protein sequence ID" value="ORV88156.1"/>
    <property type="molecule type" value="Genomic_DNA"/>
</dbReference>
<dbReference type="GO" id="GO:0008967">
    <property type="term" value="F:phosphoglycolate phosphatase activity"/>
    <property type="evidence" value="ECO:0007669"/>
    <property type="project" value="TreeGrafter"/>
</dbReference>
<dbReference type="InterPro" id="IPR023214">
    <property type="entry name" value="HAD_sf"/>
</dbReference>
<dbReference type="CDD" id="cd07505">
    <property type="entry name" value="HAD_BPGM-like"/>
    <property type="match status" value="1"/>
</dbReference>
<dbReference type="Proteomes" id="UP000193928">
    <property type="component" value="Unassembled WGS sequence"/>
</dbReference>
<dbReference type="InterPro" id="IPR023198">
    <property type="entry name" value="PGP-like_dom2"/>
</dbReference>
<evidence type="ECO:0000313" key="4">
    <source>
        <dbReference type="Proteomes" id="UP000193928"/>
    </source>
</evidence>
<comment type="caution">
    <text evidence="1">The sequence shown here is derived from an EMBL/GenBank/DDBJ whole genome shotgun (WGS) entry which is preliminary data.</text>
</comment>
<organism evidence="1 3">
    <name type="scientific">Mycobacterium gordonae</name>
    <dbReference type="NCBI Taxonomy" id="1778"/>
    <lineage>
        <taxon>Bacteria</taxon>
        <taxon>Bacillati</taxon>
        <taxon>Actinomycetota</taxon>
        <taxon>Actinomycetes</taxon>
        <taxon>Mycobacteriales</taxon>
        <taxon>Mycobacteriaceae</taxon>
        <taxon>Mycobacterium</taxon>
    </lineage>
</organism>
<dbReference type="Gene3D" id="1.10.150.240">
    <property type="entry name" value="Putative phosphatase, domain 2"/>
    <property type="match status" value="1"/>
</dbReference>
<reference evidence="1 3" key="2">
    <citation type="submission" date="2016-06" db="EMBL/GenBank/DDBJ databases">
        <authorList>
            <person name="Kjaerup R.B."/>
            <person name="Dalgaard T.S."/>
            <person name="Juul-Madsen H.R."/>
        </authorList>
    </citation>
    <scope>NUCLEOTIDE SEQUENCE [LARGE SCALE GENOMIC DNA]</scope>
    <source>
        <strain evidence="1 3">1245752.6</strain>
    </source>
</reference>
<dbReference type="SFLD" id="SFLDS00003">
    <property type="entry name" value="Haloacid_Dehalogenase"/>
    <property type="match status" value="1"/>
</dbReference>
<dbReference type="Gene3D" id="3.40.50.1000">
    <property type="entry name" value="HAD superfamily/HAD-like"/>
    <property type="match status" value="1"/>
</dbReference>